<dbReference type="Proteomes" id="UP000193450">
    <property type="component" value="Chromosome"/>
</dbReference>
<comment type="catalytic activity">
    <reaction evidence="6 8">
        <text>(sulfur carrier)-H + L-cysteine = (sulfur carrier)-SH + L-alanine</text>
        <dbReference type="Rhea" id="RHEA:43892"/>
        <dbReference type="Rhea" id="RHEA-COMP:14737"/>
        <dbReference type="Rhea" id="RHEA-COMP:14739"/>
        <dbReference type="ChEBI" id="CHEBI:29917"/>
        <dbReference type="ChEBI" id="CHEBI:35235"/>
        <dbReference type="ChEBI" id="CHEBI:57972"/>
        <dbReference type="ChEBI" id="CHEBI:64428"/>
        <dbReference type="EC" id="2.8.1.7"/>
    </reaction>
</comment>
<name>A0A1X9NQE0_9GAMM</name>
<dbReference type="GO" id="GO:0031071">
    <property type="term" value="F:cysteine desulfurase activity"/>
    <property type="evidence" value="ECO:0007669"/>
    <property type="project" value="UniProtKB-UniRule"/>
</dbReference>
<evidence type="ECO:0000256" key="3">
    <source>
        <dbReference type="ARBA" id="ARBA00012239"/>
    </source>
</evidence>
<dbReference type="AlphaFoldDB" id="A0A1X9NQE0"/>
<dbReference type="PANTHER" id="PTHR43586:SF8">
    <property type="entry name" value="CYSTEINE DESULFURASE 1, CHLOROPLASTIC"/>
    <property type="match status" value="1"/>
</dbReference>
<keyword evidence="5 8" id="KW-0663">Pyridoxal phosphate</keyword>
<dbReference type="Gene3D" id="3.90.1150.10">
    <property type="entry name" value="Aspartate Aminotransferase, domain 1"/>
    <property type="match status" value="1"/>
</dbReference>
<evidence type="ECO:0000256" key="5">
    <source>
        <dbReference type="ARBA" id="ARBA00022898"/>
    </source>
</evidence>
<dbReference type="InterPro" id="IPR015422">
    <property type="entry name" value="PyrdxlP-dep_Trfase_small"/>
</dbReference>
<dbReference type="InterPro" id="IPR015424">
    <property type="entry name" value="PyrdxlP-dep_Trfase"/>
</dbReference>
<evidence type="ECO:0000313" key="10">
    <source>
        <dbReference type="EMBL" id="ARN76043.1"/>
    </source>
</evidence>
<feature type="domain" description="Aminotransferase class V" evidence="9">
    <location>
        <begin position="34"/>
        <end position="402"/>
    </location>
</feature>
<protein>
    <recommendedName>
        <fullName evidence="3 8">Cysteine desulfurase</fullName>
        <ecNumber evidence="3 8">2.8.1.7</ecNumber>
    </recommendedName>
</protein>
<evidence type="ECO:0000259" key="9">
    <source>
        <dbReference type="Pfam" id="PF00266"/>
    </source>
</evidence>
<evidence type="ECO:0000256" key="1">
    <source>
        <dbReference type="ARBA" id="ARBA00001933"/>
    </source>
</evidence>
<evidence type="ECO:0000256" key="8">
    <source>
        <dbReference type="RuleBase" id="RU004506"/>
    </source>
</evidence>
<reference evidence="10 11" key="1">
    <citation type="submission" date="2016-11" db="EMBL/GenBank/DDBJ databases">
        <title>Trade-off between light-utilization and light-protection in marine flavobacteria.</title>
        <authorList>
            <person name="Kumagai Y."/>
        </authorList>
    </citation>
    <scope>NUCLEOTIDE SEQUENCE [LARGE SCALE GENOMIC DNA]</scope>
    <source>
        <strain evidence="10 11">NBRC 107125</strain>
    </source>
</reference>
<comment type="function">
    <text evidence="8">Catalyzes the removal of elemental sulfur and selenium atoms from L-cysteine, L-cystine, L-selenocysteine, and L-selenocystine to produce L-alanine.</text>
</comment>
<dbReference type="PROSITE" id="PS00595">
    <property type="entry name" value="AA_TRANSFER_CLASS_5"/>
    <property type="match status" value="1"/>
</dbReference>
<dbReference type="EMBL" id="CP019343">
    <property type="protein sequence ID" value="ARN76043.1"/>
    <property type="molecule type" value="Genomic_DNA"/>
</dbReference>
<comment type="cofactor">
    <cofactor evidence="1 7">
        <name>pyridoxal 5'-phosphate</name>
        <dbReference type="ChEBI" id="CHEBI:597326"/>
    </cofactor>
</comment>
<dbReference type="Gene3D" id="3.40.640.10">
    <property type="entry name" value="Type I PLP-dependent aspartate aminotransferase-like (Major domain)"/>
    <property type="match status" value="1"/>
</dbReference>
<dbReference type="InterPro" id="IPR020578">
    <property type="entry name" value="Aminotrans_V_PyrdxlP_BS"/>
</dbReference>
<dbReference type="KEGG" id="osg:BST96_19245"/>
<gene>
    <name evidence="10" type="ORF">BST96_19245</name>
</gene>
<dbReference type="Pfam" id="PF00266">
    <property type="entry name" value="Aminotran_5"/>
    <property type="match status" value="1"/>
</dbReference>
<dbReference type="InterPro" id="IPR015421">
    <property type="entry name" value="PyrdxlP-dep_Trfase_major"/>
</dbReference>
<dbReference type="PANTHER" id="PTHR43586">
    <property type="entry name" value="CYSTEINE DESULFURASE"/>
    <property type="match status" value="1"/>
</dbReference>
<dbReference type="OrthoDB" id="9808002at2"/>
<evidence type="ECO:0000256" key="2">
    <source>
        <dbReference type="ARBA" id="ARBA00010447"/>
    </source>
</evidence>
<comment type="similarity">
    <text evidence="2 8">Belongs to the class-V pyridoxal-phosphate-dependent aminotransferase family. Csd subfamily.</text>
</comment>
<evidence type="ECO:0000256" key="6">
    <source>
        <dbReference type="ARBA" id="ARBA00050776"/>
    </source>
</evidence>
<dbReference type="InterPro" id="IPR000192">
    <property type="entry name" value="Aminotrans_V_dom"/>
</dbReference>
<dbReference type="STRING" id="716816.BST96_19245"/>
<evidence type="ECO:0000313" key="11">
    <source>
        <dbReference type="Proteomes" id="UP000193450"/>
    </source>
</evidence>
<organism evidence="10 11">
    <name type="scientific">Oceanicoccus sagamiensis</name>
    <dbReference type="NCBI Taxonomy" id="716816"/>
    <lineage>
        <taxon>Bacteria</taxon>
        <taxon>Pseudomonadati</taxon>
        <taxon>Pseudomonadota</taxon>
        <taxon>Gammaproteobacteria</taxon>
        <taxon>Cellvibrionales</taxon>
        <taxon>Spongiibacteraceae</taxon>
        <taxon>Oceanicoccus</taxon>
    </lineage>
</organism>
<keyword evidence="4 8" id="KW-0808">Transferase</keyword>
<dbReference type="NCBIfam" id="TIGR01979">
    <property type="entry name" value="sufS"/>
    <property type="match status" value="1"/>
</dbReference>
<sequence>MSSLAKQAESAFDVEAIRQQFPILSREIDGKPLVYLDNAATTQKPQCVIDALVDYYSTCNSNVHRGAHQLADEATRRYEGARDTVAEFINAYSRNEVIWTSGTTESINVVANGLAQLLTADDEVLVTEMEHHANLVTWQQACKRSGAKLVVVPIKDTGELDLEQFSALLNTRTKLVAFPHVSNALGTLNPIADLTAQAKAVDAWVLIDGAQGIAHEPVDVQVLGCDFYVFSAHKLFGPTGIGVLWGKEALLTEWPVWQTGGEMISEVSYQDAAWNVLPYRMEAGTPNISGAIGMAEAIRWFSELDMDAVQTHEAALLESATRQAEAFDGLTIVGTAPNKVGVLSFVMDEGHPADIGFLLDRQGVAIRTGHHCAEPLMGRLGVPGTARASFSIYNTLDEVDALFAALNKVKTMLG</sequence>
<dbReference type="GO" id="GO:0006534">
    <property type="term" value="P:cysteine metabolic process"/>
    <property type="evidence" value="ECO:0007669"/>
    <property type="project" value="UniProtKB-UniRule"/>
</dbReference>
<dbReference type="RefSeq" id="WP_085760243.1">
    <property type="nucleotide sequence ID" value="NZ_CP019343.1"/>
</dbReference>
<evidence type="ECO:0000256" key="4">
    <source>
        <dbReference type="ARBA" id="ARBA00022679"/>
    </source>
</evidence>
<dbReference type="InterPro" id="IPR010970">
    <property type="entry name" value="Cys_dSase_SufS"/>
</dbReference>
<keyword evidence="11" id="KW-1185">Reference proteome</keyword>
<dbReference type="SUPFAM" id="SSF53383">
    <property type="entry name" value="PLP-dependent transferases"/>
    <property type="match status" value="1"/>
</dbReference>
<dbReference type="EC" id="2.8.1.7" evidence="3 8"/>
<dbReference type="CDD" id="cd06453">
    <property type="entry name" value="SufS_like"/>
    <property type="match status" value="1"/>
</dbReference>
<evidence type="ECO:0000256" key="7">
    <source>
        <dbReference type="RuleBase" id="RU004504"/>
    </source>
</evidence>
<accession>A0A1X9NQE0</accession>
<dbReference type="GO" id="GO:0030170">
    <property type="term" value="F:pyridoxal phosphate binding"/>
    <property type="evidence" value="ECO:0007669"/>
    <property type="project" value="UniProtKB-UniRule"/>
</dbReference>
<proteinExistence type="inferred from homology"/>